<dbReference type="GO" id="GO:0006564">
    <property type="term" value="P:L-serine biosynthetic process"/>
    <property type="evidence" value="ECO:0007669"/>
    <property type="project" value="UniProtKB-ARBA"/>
</dbReference>
<dbReference type="SUPFAM" id="SSF51735">
    <property type="entry name" value="NAD(P)-binding Rossmann-fold domains"/>
    <property type="match status" value="1"/>
</dbReference>
<evidence type="ECO:0000259" key="6">
    <source>
        <dbReference type="Pfam" id="PF02826"/>
    </source>
</evidence>
<dbReference type="Proteomes" id="UP000185769">
    <property type="component" value="Unassembled WGS sequence"/>
</dbReference>
<sequence>MKIVFFEVFNNEEKILKELLPNNEVFCFEEKLNEENIDKAKDADVVSVFINSKLDKNIIDNLNNLKFIATRSTGFDHIDYKYAESKEIKVSNVPAYGSYTVAEFAFALLLNLSRKIYDAYNNLKEGADFNISSLQGFDLHGKVIGVIGTGKIGKNVIKIAKGFNMKVVAYDLYSDLDFAKENDFEYKDLDEVFSSSDIITLHAPYTKENYHFINKESITKMKKGVYIINTARGELIDTDALIWGLEEKIIAGAGLDVLEGERELKEEFEILSDISKSEKVKDYKILLEDHVLIDMPNVIITPHIAFYSKEAENDIVKTTIENIKSFMSGNLQNLVK</sequence>
<evidence type="ECO:0000256" key="4">
    <source>
        <dbReference type="RuleBase" id="RU003719"/>
    </source>
</evidence>
<evidence type="ECO:0000256" key="2">
    <source>
        <dbReference type="ARBA" id="ARBA00023002"/>
    </source>
</evidence>
<dbReference type="InterPro" id="IPR006139">
    <property type="entry name" value="D-isomer_2_OHA_DH_cat_dom"/>
</dbReference>
<evidence type="ECO:0008006" key="9">
    <source>
        <dbReference type="Google" id="ProtNLM"/>
    </source>
</evidence>
<dbReference type="InterPro" id="IPR006140">
    <property type="entry name" value="D-isomer_DH_NAD-bd"/>
</dbReference>
<dbReference type="Gene3D" id="3.40.50.720">
    <property type="entry name" value="NAD(P)-binding Rossmann-like Domain"/>
    <property type="match status" value="2"/>
</dbReference>
<dbReference type="InterPro" id="IPR029753">
    <property type="entry name" value="D-isomer_DH_CS"/>
</dbReference>
<dbReference type="GO" id="GO:0004617">
    <property type="term" value="F:phosphoglycerate dehydrogenase activity"/>
    <property type="evidence" value="ECO:0007669"/>
    <property type="project" value="UniProtKB-ARBA"/>
</dbReference>
<dbReference type="PROSITE" id="PS00671">
    <property type="entry name" value="D_2_HYDROXYACID_DH_3"/>
    <property type="match status" value="1"/>
</dbReference>
<dbReference type="PROSITE" id="PS00670">
    <property type="entry name" value="D_2_HYDROXYACID_DH_2"/>
    <property type="match status" value="1"/>
</dbReference>
<dbReference type="SUPFAM" id="SSF52283">
    <property type="entry name" value="Formate/glycerate dehydrogenase catalytic domain-like"/>
    <property type="match status" value="1"/>
</dbReference>
<reference evidence="7 8" key="1">
    <citation type="journal article" date="2016" name="Environ. Microbiol.">
        <title>Genomic resolution of a cold subsurface aquifer community provides metabolic insights for novel microbes adapted to high CO concentrations.</title>
        <authorList>
            <person name="Probst A.J."/>
            <person name="Castelle C.J."/>
            <person name="Singh A."/>
            <person name="Brown C.T."/>
            <person name="Anantharaman K."/>
            <person name="Sharon I."/>
            <person name="Hug L.A."/>
            <person name="Burstein D."/>
            <person name="Emerson J.B."/>
            <person name="Thomas B.C."/>
            <person name="Banfield J.F."/>
        </authorList>
    </citation>
    <scope>NUCLEOTIDE SEQUENCE [LARGE SCALE GENOMIC DNA]</scope>
    <source>
        <strain evidence="7">CG1_02_31_12</strain>
    </source>
</reference>
<feature type="domain" description="D-isomer specific 2-hydroxyacid dehydrogenase catalytic" evidence="5">
    <location>
        <begin position="9"/>
        <end position="335"/>
    </location>
</feature>
<dbReference type="InterPro" id="IPR036291">
    <property type="entry name" value="NAD(P)-bd_dom_sf"/>
</dbReference>
<dbReference type="FunFam" id="3.40.50.720:FF:000041">
    <property type="entry name" value="D-3-phosphoglycerate dehydrogenase"/>
    <property type="match status" value="1"/>
</dbReference>
<organism evidence="7 8">
    <name type="scientific">Candidatus Nomurabacteria bacterium CG1_02_31_12</name>
    <dbReference type="NCBI Taxonomy" id="1805280"/>
    <lineage>
        <taxon>Bacteria</taxon>
        <taxon>Candidatus Nomuraibacteriota</taxon>
    </lineage>
</organism>
<name>A0A1J4V4M8_9BACT</name>
<dbReference type="PROSITE" id="PS00065">
    <property type="entry name" value="D_2_HYDROXYACID_DH_1"/>
    <property type="match status" value="1"/>
</dbReference>
<evidence type="ECO:0000256" key="3">
    <source>
        <dbReference type="ARBA" id="ARBA00023027"/>
    </source>
</evidence>
<comment type="similarity">
    <text evidence="1 4">Belongs to the D-isomer specific 2-hydroxyacid dehydrogenase family.</text>
</comment>
<accession>A0A1J4V4M8</accession>
<comment type="caution">
    <text evidence="7">The sequence shown here is derived from an EMBL/GenBank/DDBJ whole genome shotgun (WGS) entry which is preliminary data.</text>
</comment>
<dbReference type="GO" id="GO:0051287">
    <property type="term" value="F:NAD binding"/>
    <property type="evidence" value="ECO:0007669"/>
    <property type="project" value="InterPro"/>
</dbReference>
<dbReference type="InterPro" id="IPR029752">
    <property type="entry name" value="D-isomer_DH_CS1"/>
</dbReference>
<gene>
    <name evidence="7" type="ORF">AUJ22_01260</name>
</gene>
<dbReference type="PANTHER" id="PTHR43026:SF1">
    <property type="entry name" value="2-HYDROXYACID DEHYDROGENASE HOMOLOG 1-RELATED"/>
    <property type="match status" value="1"/>
</dbReference>
<keyword evidence="3" id="KW-0520">NAD</keyword>
<dbReference type="AlphaFoldDB" id="A0A1J4V4M8"/>
<dbReference type="Pfam" id="PF02826">
    <property type="entry name" value="2-Hacid_dh_C"/>
    <property type="match status" value="1"/>
</dbReference>
<dbReference type="STRING" id="1805280.AUJ22_01260"/>
<dbReference type="InterPro" id="IPR058205">
    <property type="entry name" value="D-LDH-like"/>
</dbReference>
<dbReference type="GO" id="GO:0008720">
    <property type="term" value="F:D-lactate dehydrogenase (NAD+) activity"/>
    <property type="evidence" value="ECO:0007669"/>
    <property type="project" value="TreeGrafter"/>
</dbReference>
<dbReference type="Pfam" id="PF00389">
    <property type="entry name" value="2-Hacid_dh"/>
    <property type="match status" value="1"/>
</dbReference>
<dbReference type="PANTHER" id="PTHR43026">
    <property type="entry name" value="2-HYDROXYACID DEHYDROGENASE HOMOLOG 1-RELATED"/>
    <property type="match status" value="1"/>
</dbReference>
<evidence type="ECO:0000313" key="8">
    <source>
        <dbReference type="Proteomes" id="UP000185769"/>
    </source>
</evidence>
<keyword evidence="2 4" id="KW-0560">Oxidoreductase</keyword>
<evidence type="ECO:0000259" key="5">
    <source>
        <dbReference type="Pfam" id="PF00389"/>
    </source>
</evidence>
<protein>
    <recommendedName>
        <fullName evidence="9">Hydroxyacid dehydrogenase</fullName>
    </recommendedName>
</protein>
<proteinExistence type="inferred from homology"/>
<evidence type="ECO:0000256" key="1">
    <source>
        <dbReference type="ARBA" id="ARBA00005854"/>
    </source>
</evidence>
<feature type="domain" description="D-isomer specific 2-hydroxyacid dehydrogenase NAD-binding" evidence="6">
    <location>
        <begin position="106"/>
        <end position="305"/>
    </location>
</feature>
<dbReference type="EMBL" id="MNVM01000019">
    <property type="protein sequence ID" value="OIO29550.1"/>
    <property type="molecule type" value="Genomic_DNA"/>
</dbReference>
<dbReference type="GO" id="GO:0047545">
    <property type="term" value="F:(S)-2-hydroxyglutarate dehydrogenase activity"/>
    <property type="evidence" value="ECO:0007669"/>
    <property type="project" value="UniProtKB-ARBA"/>
</dbReference>
<evidence type="ECO:0000313" key="7">
    <source>
        <dbReference type="EMBL" id="OIO29550.1"/>
    </source>
</evidence>